<reference evidence="2" key="2">
    <citation type="submission" date="2023-06" db="EMBL/GenBank/DDBJ databases">
        <authorList>
            <consortium name="Lawrence Berkeley National Laboratory"/>
            <person name="Haridas S."/>
            <person name="Hensen N."/>
            <person name="Bonometti L."/>
            <person name="Westerberg I."/>
            <person name="Brannstrom I.O."/>
            <person name="Guillou S."/>
            <person name="Cros-Aarteil S."/>
            <person name="Calhoun S."/>
            <person name="Kuo A."/>
            <person name="Mondo S."/>
            <person name="Pangilinan J."/>
            <person name="Riley R."/>
            <person name="Labutti K."/>
            <person name="Andreopoulos B."/>
            <person name="Lipzen A."/>
            <person name="Chen C."/>
            <person name="Yanf M."/>
            <person name="Daum C."/>
            <person name="Ng V."/>
            <person name="Clum A."/>
            <person name="Steindorff A."/>
            <person name="Ohm R."/>
            <person name="Martin F."/>
            <person name="Silar P."/>
            <person name="Natvig D."/>
            <person name="Lalanne C."/>
            <person name="Gautier V."/>
            <person name="Ament-Velasquez S.L."/>
            <person name="Kruys A."/>
            <person name="Hutchinson M.I."/>
            <person name="Powell A.J."/>
            <person name="Barry K."/>
            <person name="Miller A.N."/>
            <person name="Grigoriev I.V."/>
            <person name="Debuchy R."/>
            <person name="Gladieux P."/>
            <person name="Thoren M.H."/>
            <person name="Johannesson H."/>
        </authorList>
    </citation>
    <scope>NUCLEOTIDE SEQUENCE</scope>
    <source>
        <strain evidence="2">CBS 958.72</strain>
    </source>
</reference>
<name>A0AAE0N1P0_9PEZI</name>
<gene>
    <name evidence="2" type="ORF">B0T24DRAFT_372941</name>
</gene>
<proteinExistence type="predicted"/>
<reference evidence="2" key="1">
    <citation type="journal article" date="2023" name="Mol. Phylogenet. Evol.">
        <title>Genome-scale phylogeny and comparative genomics of the fungal order Sordariales.</title>
        <authorList>
            <person name="Hensen N."/>
            <person name="Bonometti L."/>
            <person name="Westerberg I."/>
            <person name="Brannstrom I.O."/>
            <person name="Guillou S."/>
            <person name="Cros-Aarteil S."/>
            <person name="Calhoun S."/>
            <person name="Haridas S."/>
            <person name="Kuo A."/>
            <person name="Mondo S."/>
            <person name="Pangilinan J."/>
            <person name="Riley R."/>
            <person name="LaButti K."/>
            <person name="Andreopoulos B."/>
            <person name="Lipzen A."/>
            <person name="Chen C."/>
            <person name="Yan M."/>
            <person name="Daum C."/>
            <person name="Ng V."/>
            <person name="Clum A."/>
            <person name="Steindorff A."/>
            <person name="Ohm R.A."/>
            <person name="Martin F."/>
            <person name="Silar P."/>
            <person name="Natvig D.O."/>
            <person name="Lalanne C."/>
            <person name="Gautier V."/>
            <person name="Ament-Velasquez S.L."/>
            <person name="Kruys A."/>
            <person name="Hutchinson M.I."/>
            <person name="Powell A.J."/>
            <person name="Barry K."/>
            <person name="Miller A.N."/>
            <person name="Grigoriev I.V."/>
            <person name="Debuchy R."/>
            <person name="Gladieux P."/>
            <person name="Hiltunen Thoren M."/>
            <person name="Johannesson H."/>
        </authorList>
    </citation>
    <scope>NUCLEOTIDE SEQUENCE</scope>
    <source>
        <strain evidence="2">CBS 958.72</strain>
    </source>
</reference>
<feature type="compositionally biased region" description="Polar residues" evidence="1">
    <location>
        <begin position="11"/>
        <end position="33"/>
    </location>
</feature>
<protein>
    <submittedName>
        <fullName evidence="2">Uncharacterized protein</fullName>
    </submittedName>
</protein>
<evidence type="ECO:0000256" key="1">
    <source>
        <dbReference type="SAM" id="MobiDB-lite"/>
    </source>
</evidence>
<dbReference type="Proteomes" id="UP001287356">
    <property type="component" value="Unassembled WGS sequence"/>
</dbReference>
<feature type="compositionally biased region" description="Basic and acidic residues" evidence="1">
    <location>
        <begin position="34"/>
        <end position="45"/>
    </location>
</feature>
<organism evidence="2 3">
    <name type="scientific">Lasiosphaeria ovina</name>
    <dbReference type="NCBI Taxonomy" id="92902"/>
    <lineage>
        <taxon>Eukaryota</taxon>
        <taxon>Fungi</taxon>
        <taxon>Dikarya</taxon>
        <taxon>Ascomycota</taxon>
        <taxon>Pezizomycotina</taxon>
        <taxon>Sordariomycetes</taxon>
        <taxon>Sordariomycetidae</taxon>
        <taxon>Sordariales</taxon>
        <taxon>Lasiosphaeriaceae</taxon>
        <taxon>Lasiosphaeria</taxon>
    </lineage>
</organism>
<evidence type="ECO:0000313" key="2">
    <source>
        <dbReference type="EMBL" id="KAK3366945.1"/>
    </source>
</evidence>
<accession>A0AAE0N1P0</accession>
<dbReference type="AlphaFoldDB" id="A0AAE0N1P0"/>
<evidence type="ECO:0000313" key="3">
    <source>
        <dbReference type="Proteomes" id="UP001287356"/>
    </source>
</evidence>
<comment type="caution">
    <text evidence="2">The sequence shown here is derived from an EMBL/GenBank/DDBJ whole genome shotgun (WGS) entry which is preliminary data.</text>
</comment>
<feature type="region of interest" description="Disordered" evidence="1">
    <location>
        <begin position="69"/>
        <end position="98"/>
    </location>
</feature>
<keyword evidence="3" id="KW-1185">Reference proteome</keyword>
<feature type="region of interest" description="Disordered" evidence="1">
    <location>
        <begin position="1"/>
        <end position="49"/>
    </location>
</feature>
<dbReference type="EMBL" id="JAULSN010000007">
    <property type="protein sequence ID" value="KAK3366945.1"/>
    <property type="molecule type" value="Genomic_DNA"/>
</dbReference>
<sequence length="219" mass="23947">MHRDSALSPVSGLTQPSISSVNRASLPASATSDRGSRSNQREKKPQPKAAACWGAALHCTAAHRVRNLHGPGKQRCQTGSVRAPCGTDGSETEGPTEWRGSRLFRVGLRPVPSAHPPPFPLPSHHWHHHPREHCSQPRHWPGPDTLGWGRPCSWSTGLAGLRCGAGTLRFNPYYTEFCAINPPTWPPRRADTDQVFCTLALSGLGLPRKFRGLLFPARL</sequence>